<proteinExistence type="predicted"/>
<dbReference type="RefSeq" id="WP_135282357.1">
    <property type="nucleotide sequence ID" value="NZ_SRIO01000014.1"/>
</dbReference>
<reference evidence="1 2" key="1">
    <citation type="journal article" date="2019" name="ISME J.">
        <title>Candidatus Macondimonas diazotrophica, a novel gammaproteobacterial genus dominating crude-oil-contaminated coastal sediments.</title>
        <authorList>
            <person name="Karthikeyan S."/>
            <person name="Konstantinidis K."/>
        </authorList>
    </citation>
    <scope>NUCLEOTIDE SEQUENCE [LARGE SCALE GENOMIC DNA]</scope>
    <source>
        <strain evidence="1 2">KTK01</strain>
    </source>
</reference>
<evidence type="ECO:0008006" key="3">
    <source>
        <dbReference type="Google" id="ProtNLM"/>
    </source>
</evidence>
<keyword evidence="2" id="KW-1185">Reference proteome</keyword>
<evidence type="ECO:0000313" key="2">
    <source>
        <dbReference type="Proteomes" id="UP000297890"/>
    </source>
</evidence>
<protein>
    <recommendedName>
        <fullName evidence="3">Nucleoside 2-deoxyribosyltransferase</fullName>
    </recommendedName>
</protein>
<dbReference type="OrthoDB" id="5180013at2"/>
<gene>
    <name evidence="1" type="ORF">E4680_10445</name>
</gene>
<organism evidence="1 2">
    <name type="scientific">Candidatus Macondimonas diazotrophica</name>
    <dbReference type="NCBI Taxonomy" id="2305248"/>
    <lineage>
        <taxon>Bacteria</taxon>
        <taxon>Pseudomonadati</taxon>
        <taxon>Pseudomonadota</taxon>
        <taxon>Gammaproteobacteria</taxon>
        <taxon>Chromatiales</taxon>
        <taxon>Ectothiorhodospiraceae</taxon>
        <taxon>Candidatus Macondimonas</taxon>
    </lineage>
</organism>
<dbReference type="Gene3D" id="3.40.50.450">
    <property type="match status" value="1"/>
</dbReference>
<dbReference type="EMBL" id="SRIO01000014">
    <property type="protein sequence ID" value="TFZ81879.1"/>
    <property type="molecule type" value="Genomic_DNA"/>
</dbReference>
<evidence type="ECO:0000313" key="1">
    <source>
        <dbReference type="EMBL" id="TFZ81879.1"/>
    </source>
</evidence>
<name>A0A4Z0F6J5_9GAMM</name>
<comment type="caution">
    <text evidence="1">The sequence shown here is derived from an EMBL/GenBank/DDBJ whole genome shotgun (WGS) entry which is preliminary data.</text>
</comment>
<dbReference type="AlphaFoldDB" id="A0A4Z0F6J5"/>
<dbReference type="Proteomes" id="UP000297890">
    <property type="component" value="Unassembled WGS sequence"/>
</dbReference>
<sequence>MNCSICKVESEHVSAQSLGGTLEEVVCPRCGKYQITFTAKAVANARDADFKLSAWLRSRSATSAIPKLDITNLEEVSKSLPTYRVAEKQLLFMRALEEATNYAGRKVHIVQDLDFPLAWCSSSDELNYVIRALMGRDLIALDTFPDPQDSFSIELTITPRGWDYLDAADKSPKIRDQVFVAMAFAPELRSAWDDGIKLALSNSRYRPYRVDAEEHLDRIDAKIITEIRNSRFLVADVTLQRPGVYFEAGFAIGLGLPVVWCVRKDDLKNVHFDTRQYNHVVWETEAELAKELYHRVVATLGHGTAA</sequence>
<accession>A0A4Z0F6J5</accession>